<dbReference type="EMBL" id="JASWER010000012">
    <property type="protein sequence ID" value="MDL5377886.1"/>
    <property type="molecule type" value="Genomic_DNA"/>
</dbReference>
<evidence type="ECO:0000313" key="1">
    <source>
        <dbReference type="EMBL" id="MDL5377886.1"/>
    </source>
</evidence>
<comment type="caution">
    <text evidence="1">The sequence shown here is derived from an EMBL/GenBank/DDBJ whole genome shotgun (WGS) entry which is preliminary data.</text>
</comment>
<accession>A0ABT7MRP6</accession>
<keyword evidence="2" id="KW-1185">Reference proteome</keyword>
<proteinExistence type="predicted"/>
<organism evidence="1 2">
    <name type="scientific">Exiguobacterium mexicanum</name>
    <dbReference type="NCBI Taxonomy" id="340146"/>
    <lineage>
        <taxon>Bacteria</taxon>
        <taxon>Bacillati</taxon>
        <taxon>Bacillota</taxon>
        <taxon>Bacilli</taxon>
        <taxon>Bacillales</taxon>
        <taxon>Bacillales Family XII. Incertae Sedis</taxon>
        <taxon>Exiguobacterium</taxon>
    </lineage>
</organism>
<sequence length="194" mass="22112">MNREAEIIQSLRAAASLTPTLTVKQYQLWSRDRDVPTFLDVLNFYGSWTGALKAAGLVESRKQYTQQELIAALRLALEQEGRLTSTHYQQWAKGQVAPSLGDIISHFGSWSLAVKTVERLEELHFTVQPEREKAEIVQSLLEASRVVVPFNAVTYQKWAKQHKRPSVAKISRRYGSWKRALAELELRESCDGKK</sequence>
<dbReference type="RefSeq" id="WP_021066075.1">
    <property type="nucleotide sequence ID" value="NZ_CP183077.1"/>
</dbReference>
<name>A0ABT7MRP6_9BACL</name>
<reference evidence="1 2" key="1">
    <citation type="submission" date="2023-06" db="EMBL/GenBank/DDBJ databases">
        <title>Influencing factors and mechanism of Cr(VI) reduction by facultative anaerobic Exiguobacterium sp. PY14.</title>
        <authorList>
            <person name="Zou L."/>
        </authorList>
    </citation>
    <scope>NUCLEOTIDE SEQUENCE [LARGE SCALE GENOMIC DNA]</scope>
    <source>
        <strain evidence="1 2">PY14</strain>
    </source>
</reference>
<dbReference type="Proteomes" id="UP001230807">
    <property type="component" value="Unassembled WGS sequence"/>
</dbReference>
<evidence type="ECO:0000313" key="2">
    <source>
        <dbReference type="Proteomes" id="UP001230807"/>
    </source>
</evidence>
<gene>
    <name evidence="1" type="ORF">QR695_12835</name>
</gene>
<protein>
    <submittedName>
        <fullName evidence="1">Uncharacterized protein</fullName>
    </submittedName>
</protein>